<dbReference type="GO" id="GO:0050832">
    <property type="term" value="P:defense response to fungus"/>
    <property type="evidence" value="ECO:0007669"/>
    <property type="project" value="UniProtKB-KW"/>
</dbReference>
<reference evidence="7" key="1">
    <citation type="submission" date="2023-05" db="EMBL/GenBank/DDBJ databases">
        <title>Genome and transcriptome analyses reveal genes involved in the formation of fine ridges on petal epidermal cells in Hibiscus trionum.</title>
        <authorList>
            <person name="Koshimizu S."/>
            <person name="Masuda S."/>
            <person name="Ishii T."/>
            <person name="Shirasu K."/>
            <person name="Hoshino A."/>
            <person name="Arita M."/>
        </authorList>
    </citation>
    <scope>NUCLEOTIDE SEQUENCE</scope>
    <source>
        <strain evidence="7">Hamamatsu line</strain>
    </source>
</reference>
<evidence type="ECO:0000256" key="5">
    <source>
        <dbReference type="ARBA" id="ARBA00023157"/>
    </source>
</evidence>
<comment type="similarity">
    <text evidence="1">Belongs to the DEFL family.</text>
</comment>
<feature type="chain" id="PRO_5040765123" description="Defensin-like protein" evidence="6">
    <location>
        <begin position="44"/>
        <end position="94"/>
    </location>
</feature>
<evidence type="ECO:0000256" key="4">
    <source>
        <dbReference type="ARBA" id="ARBA00022821"/>
    </source>
</evidence>
<dbReference type="Proteomes" id="UP001165190">
    <property type="component" value="Unassembled WGS sequence"/>
</dbReference>
<evidence type="ECO:0008006" key="9">
    <source>
        <dbReference type="Google" id="ProtNLM"/>
    </source>
</evidence>
<keyword evidence="2" id="KW-0929">Antimicrobial</keyword>
<evidence type="ECO:0000256" key="2">
    <source>
        <dbReference type="ARBA" id="ARBA00022529"/>
    </source>
</evidence>
<sequence length="94" mass="10257">MSKSLWSSFRHLLFKMSNLPCNLFFVLLLISSVGLTMMNQVEGQEMCHGKIPGNGTCDAGKCSSQCAKSFAGSVGSCVQTFTNRFTCQCSWPCT</sequence>
<evidence type="ECO:0000313" key="7">
    <source>
        <dbReference type="EMBL" id="GMJ14788.1"/>
    </source>
</evidence>
<dbReference type="Pfam" id="PF07333">
    <property type="entry name" value="SLR1-BP"/>
    <property type="match status" value="1"/>
</dbReference>
<organism evidence="7 8">
    <name type="scientific">Hibiscus trionum</name>
    <name type="common">Flower of an hour</name>
    <dbReference type="NCBI Taxonomy" id="183268"/>
    <lineage>
        <taxon>Eukaryota</taxon>
        <taxon>Viridiplantae</taxon>
        <taxon>Streptophyta</taxon>
        <taxon>Embryophyta</taxon>
        <taxon>Tracheophyta</taxon>
        <taxon>Spermatophyta</taxon>
        <taxon>Magnoliopsida</taxon>
        <taxon>eudicotyledons</taxon>
        <taxon>Gunneridae</taxon>
        <taxon>Pentapetalae</taxon>
        <taxon>rosids</taxon>
        <taxon>malvids</taxon>
        <taxon>Malvales</taxon>
        <taxon>Malvaceae</taxon>
        <taxon>Malvoideae</taxon>
        <taxon>Hibiscus</taxon>
    </lineage>
</organism>
<dbReference type="PANTHER" id="PTHR33830">
    <property type="entry name" value="DEFENSIN-LIKE PROTEIN 184-RELATED"/>
    <property type="match status" value="1"/>
</dbReference>
<evidence type="ECO:0000256" key="6">
    <source>
        <dbReference type="SAM" id="SignalP"/>
    </source>
</evidence>
<feature type="signal peptide" evidence="6">
    <location>
        <begin position="1"/>
        <end position="43"/>
    </location>
</feature>
<dbReference type="InterPro" id="IPR010851">
    <property type="entry name" value="DEFL"/>
</dbReference>
<keyword evidence="5" id="KW-1015">Disulfide bond</keyword>
<name>A0A9W7JKN3_HIBTR</name>
<keyword evidence="6" id="KW-0732">Signal</keyword>
<gene>
    <name evidence="7" type="ORF">HRI_005148000</name>
</gene>
<keyword evidence="8" id="KW-1185">Reference proteome</keyword>
<dbReference type="AlphaFoldDB" id="A0A9W7JKN3"/>
<accession>A0A9W7JKN3</accession>
<keyword evidence="4" id="KW-0611">Plant defense</keyword>
<comment type="caution">
    <text evidence="7">The sequence shown here is derived from an EMBL/GenBank/DDBJ whole genome shotgun (WGS) entry which is preliminary data.</text>
</comment>
<dbReference type="GO" id="GO:0031640">
    <property type="term" value="P:killing of cells of another organism"/>
    <property type="evidence" value="ECO:0007669"/>
    <property type="project" value="UniProtKB-KW"/>
</dbReference>
<protein>
    <recommendedName>
        <fullName evidence="9">Defensin-like protein</fullName>
    </recommendedName>
</protein>
<dbReference type="OrthoDB" id="938475at2759"/>
<evidence type="ECO:0000256" key="3">
    <source>
        <dbReference type="ARBA" id="ARBA00022577"/>
    </source>
</evidence>
<proteinExistence type="inferred from homology"/>
<dbReference type="PANTHER" id="PTHR33830:SF3">
    <property type="entry name" value="DEFENSIN-LIKE PROTEIN 127-RELATED"/>
    <property type="match status" value="1"/>
</dbReference>
<evidence type="ECO:0000313" key="8">
    <source>
        <dbReference type="Proteomes" id="UP001165190"/>
    </source>
</evidence>
<keyword evidence="3" id="KW-0295">Fungicide</keyword>
<dbReference type="EMBL" id="BSYR01000074">
    <property type="protein sequence ID" value="GMJ14788.1"/>
    <property type="molecule type" value="Genomic_DNA"/>
</dbReference>
<evidence type="ECO:0000256" key="1">
    <source>
        <dbReference type="ARBA" id="ARBA00006722"/>
    </source>
</evidence>